<dbReference type="InterPro" id="IPR013216">
    <property type="entry name" value="Methyltransf_11"/>
</dbReference>
<keyword evidence="3" id="KW-0808">Transferase</keyword>
<dbReference type="AlphaFoldDB" id="A0A264VL83"/>
<reference evidence="9" key="2">
    <citation type="submission" date="2022-10" db="EMBL/GenBank/DDBJ databases">
        <title>Bacterial isolates recovered from the One Health project in Brazil.</title>
        <authorList>
            <person name="Valiatti T.B."/>
            <person name="Santos F."/>
            <person name="Cayo R."/>
            <person name="Gales A.C."/>
        </authorList>
    </citation>
    <scope>NUCLEOTIDE SEQUENCE</scope>
    <source>
        <strain evidence="9">PVR188</strain>
    </source>
</reference>
<gene>
    <name evidence="10" type="ORF">CHI95_23810</name>
    <name evidence="7" type="ORF">M0K77_003027</name>
    <name evidence="8" type="ORF">M0K77_004653</name>
    <name evidence="5" type="ORF">M0K77_RS15135</name>
    <name evidence="6" type="ORF">M0K77_RS23265</name>
    <name evidence="9" type="ORF">OGX73_22055</name>
</gene>
<proteinExistence type="inferred from homology"/>
<evidence type="ECO:0000313" key="9">
    <source>
        <dbReference type="EMBL" id="MDI9095286.1"/>
    </source>
</evidence>
<comment type="similarity">
    <text evidence="1">Belongs to the methyltransferase superfamily.</text>
</comment>
<dbReference type="STRING" id="587.RB151_031900"/>
<dbReference type="GO" id="GO:0008757">
    <property type="term" value="F:S-adenosylmethionine-dependent methyltransferase activity"/>
    <property type="evidence" value="ECO:0007669"/>
    <property type="project" value="InterPro"/>
</dbReference>
<dbReference type="PANTHER" id="PTHR44942:SF4">
    <property type="entry name" value="METHYLTRANSFERASE TYPE 11 DOMAIN-CONTAINING PROTEIN"/>
    <property type="match status" value="1"/>
</dbReference>
<keyword evidence="2 5" id="KW-0489">Methyltransferase</keyword>
<evidence type="ECO:0000313" key="10">
    <source>
        <dbReference type="EMBL" id="OZS72061.1"/>
    </source>
</evidence>
<dbReference type="SUPFAM" id="SSF53335">
    <property type="entry name" value="S-adenosyl-L-methionine-dependent methyltransferases"/>
    <property type="match status" value="1"/>
</dbReference>
<dbReference type="GO" id="GO:0032259">
    <property type="term" value="P:methylation"/>
    <property type="evidence" value="ECO:0007669"/>
    <property type="project" value="UniProtKB-KW"/>
</dbReference>
<sequence>MPIDFHDEKNKSTYATRSVAKEWMDFIEKQVDIKNKIVADIGCGGGIYSRAWAELGAKNVIGIDFSEHMVKTAREKSIDYPQTTFQQGNAEKTGLASSSIDLVFERALIHHLVDYNNNFQEIHRVLSDKGYFIIQDRTMENVTLPGGEQHLRGFFFECFPKLIDVEAKRRPTQKQVETELQQNGFKLVSSQVFCETRRIYDNFSSLEQDISARTGRSILHELDDNQITFLVNTLRHHLSHLSPIIEQDYWHIWVAQKNR</sequence>
<organism evidence="10 11">
    <name type="scientific">Providencia rettgeri</name>
    <dbReference type="NCBI Taxonomy" id="587"/>
    <lineage>
        <taxon>Bacteria</taxon>
        <taxon>Pseudomonadati</taxon>
        <taxon>Pseudomonadota</taxon>
        <taxon>Gammaproteobacteria</taxon>
        <taxon>Enterobacterales</taxon>
        <taxon>Morganellaceae</taxon>
        <taxon>Providencia</taxon>
    </lineage>
</organism>
<name>A0A264VL83_PRORE</name>
<dbReference type="EMBL" id="ABEXCJ050000048">
    <property type="protein sequence ID" value="EMR4592253.1"/>
    <property type="molecule type" value="Genomic_DNA"/>
</dbReference>
<accession>A0A264VL83</accession>
<feature type="domain" description="Methyltransferase type 11" evidence="4">
    <location>
        <begin position="40"/>
        <end position="134"/>
    </location>
</feature>
<dbReference type="InterPro" id="IPR051052">
    <property type="entry name" value="Diverse_substrate_MTase"/>
</dbReference>
<evidence type="ECO:0000313" key="7">
    <source>
        <dbReference type="EMBL" id="EMR4590684.1"/>
    </source>
</evidence>
<dbReference type="EMBL" id="ABEXCJ040000006">
    <property type="protein sequence ID" value="ELR5218497.1"/>
    <property type="molecule type" value="Genomic_DNA"/>
</dbReference>
<dbReference type="EMBL" id="ABEXCJ040000048">
    <property type="protein sequence ID" value="ELR5220066.1"/>
    <property type="molecule type" value="Genomic_DNA"/>
</dbReference>
<comment type="caution">
    <text evidence="10">The sequence shown here is derived from an EMBL/GenBank/DDBJ whole genome shotgun (WGS) entry which is preliminary data.</text>
</comment>
<dbReference type="Proteomes" id="UP000216001">
    <property type="component" value="Unassembled WGS sequence"/>
</dbReference>
<dbReference type="EMBL" id="JAOWIN010000021">
    <property type="protein sequence ID" value="MDI9095286.1"/>
    <property type="molecule type" value="Genomic_DNA"/>
</dbReference>
<evidence type="ECO:0000256" key="3">
    <source>
        <dbReference type="ARBA" id="ARBA00022679"/>
    </source>
</evidence>
<evidence type="ECO:0000259" key="4">
    <source>
        <dbReference type="Pfam" id="PF08241"/>
    </source>
</evidence>
<evidence type="ECO:0000256" key="1">
    <source>
        <dbReference type="ARBA" id="ARBA00008361"/>
    </source>
</evidence>
<dbReference type="Gene3D" id="3.40.50.150">
    <property type="entry name" value="Vaccinia Virus protein VP39"/>
    <property type="match status" value="1"/>
</dbReference>
<evidence type="ECO:0000256" key="2">
    <source>
        <dbReference type="ARBA" id="ARBA00022603"/>
    </source>
</evidence>
<evidence type="ECO:0000313" key="6">
    <source>
        <dbReference type="EMBL" id="ELR5220066.1"/>
    </source>
</evidence>
<dbReference type="InterPro" id="IPR029063">
    <property type="entry name" value="SAM-dependent_MTases_sf"/>
</dbReference>
<dbReference type="PANTHER" id="PTHR44942">
    <property type="entry name" value="METHYLTRANSF_11 DOMAIN-CONTAINING PROTEIN"/>
    <property type="match status" value="1"/>
</dbReference>
<protein>
    <submittedName>
        <fullName evidence="5">Class I SAM-dependent methyltransferase</fullName>
    </submittedName>
</protein>
<dbReference type="RefSeq" id="WP_094963186.1">
    <property type="nucleotide sequence ID" value="NZ_ABFDCF020000002.1"/>
</dbReference>
<evidence type="ECO:0000313" key="8">
    <source>
        <dbReference type="EMBL" id="EMR4592253.1"/>
    </source>
</evidence>
<evidence type="ECO:0000313" key="5">
    <source>
        <dbReference type="EMBL" id="ELR5218497.1"/>
    </source>
</evidence>
<reference evidence="10 11" key="1">
    <citation type="submission" date="2017-07" db="EMBL/GenBank/DDBJ databases">
        <title>blaIMP-27 on transferable plasmids in Proteus mirabilis and Providencia rettgeri.</title>
        <authorList>
            <person name="Potter R."/>
        </authorList>
    </citation>
    <scope>NUCLEOTIDE SEQUENCE [LARGE SCALE GENOMIC DNA]</scope>
    <source>
        <strain evidence="10 11">PR1</strain>
    </source>
</reference>
<dbReference type="EMBL" id="ABEXCJ050000006">
    <property type="protein sequence ID" value="EMR4590684.1"/>
    <property type="molecule type" value="Genomic_DNA"/>
</dbReference>
<dbReference type="CDD" id="cd02440">
    <property type="entry name" value="AdoMet_MTases"/>
    <property type="match status" value="1"/>
</dbReference>
<reference evidence="5" key="3">
    <citation type="submission" date="2023-10" db="EMBL/GenBank/DDBJ databases">
        <authorList>
            <consortium name="Clinical and Environmental Microbiology Branch: Whole genome sequencing antimicrobial resistance pathogens in the healthcare setting"/>
        </authorList>
    </citation>
    <scope>NUCLEOTIDE SEQUENCE</scope>
    <source>
        <strain evidence="5">2020QW-00022</strain>
    </source>
</reference>
<dbReference type="Pfam" id="PF08241">
    <property type="entry name" value="Methyltransf_11"/>
    <property type="match status" value="1"/>
</dbReference>
<dbReference type="EMBL" id="NOWC01000047">
    <property type="protein sequence ID" value="OZS72061.1"/>
    <property type="molecule type" value="Genomic_DNA"/>
</dbReference>
<evidence type="ECO:0000313" key="11">
    <source>
        <dbReference type="Proteomes" id="UP000216001"/>
    </source>
</evidence>
<dbReference type="Proteomes" id="UP001159001">
    <property type="component" value="Unassembled WGS sequence"/>
</dbReference>